<organism evidence="1 2">
    <name type="scientific">Puccinia coronata f. sp. avenae</name>
    <dbReference type="NCBI Taxonomy" id="200324"/>
    <lineage>
        <taxon>Eukaryota</taxon>
        <taxon>Fungi</taxon>
        <taxon>Dikarya</taxon>
        <taxon>Basidiomycota</taxon>
        <taxon>Pucciniomycotina</taxon>
        <taxon>Pucciniomycetes</taxon>
        <taxon>Pucciniales</taxon>
        <taxon>Pucciniaceae</taxon>
        <taxon>Puccinia</taxon>
    </lineage>
</organism>
<dbReference type="Proteomes" id="UP000235388">
    <property type="component" value="Unassembled WGS sequence"/>
</dbReference>
<sequence>MPDVGTFAGPPVNSLAIPRRFFLFLGHLYLSCKLSIGIGQSLVLPANTQYYCRYSTTSAGPEKSSTSFSAEASKKSHFLPVTTGSKLDQAISDEKAVDLSR</sequence>
<accession>A0A2N5S136</accession>
<dbReference type="AlphaFoldDB" id="A0A2N5S136"/>
<name>A0A2N5S136_9BASI</name>
<reference evidence="1 2" key="1">
    <citation type="submission" date="2017-11" db="EMBL/GenBank/DDBJ databases">
        <title>De novo assembly and phasing of dikaryotic genomes from two isolates of Puccinia coronata f. sp. avenae, the causal agent of oat crown rust.</title>
        <authorList>
            <person name="Miller M.E."/>
            <person name="Zhang Y."/>
            <person name="Omidvar V."/>
            <person name="Sperschneider J."/>
            <person name="Schwessinger B."/>
            <person name="Raley C."/>
            <person name="Palmer J.M."/>
            <person name="Garnica D."/>
            <person name="Upadhyaya N."/>
            <person name="Rathjen J."/>
            <person name="Taylor J.M."/>
            <person name="Park R.F."/>
            <person name="Dodds P.N."/>
            <person name="Hirsch C.D."/>
            <person name="Kianian S.F."/>
            <person name="Figueroa M."/>
        </authorList>
    </citation>
    <scope>NUCLEOTIDE SEQUENCE [LARGE SCALE GENOMIC DNA]</scope>
    <source>
        <strain evidence="1">12NC29</strain>
    </source>
</reference>
<evidence type="ECO:0000313" key="2">
    <source>
        <dbReference type="Proteomes" id="UP000235388"/>
    </source>
</evidence>
<comment type="caution">
    <text evidence="1">The sequence shown here is derived from an EMBL/GenBank/DDBJ whole genome shotgun (WGS) entry which is preliminary data.</text>
</comment>
<proteinExistence type="predicted"/>
<keyword evidence="2" id="KW-1185">Reference proteome</keyword>
<protein>
    <submittedName>
        <fullName evidence="1">Uncharacterized protein</fullName>
    </submittedName>
</protein>
<evidence type="ECO:0000313" key="1">
    <source>
        <dbReference type="EMBL" id="PLW06960.1"/>
    </source>
</evidence>
<dbReference type="EMBL" id="PGCJ01001267">
    <property type="protein sequence ID" value="PLW06960.1"/>
    <property type="molecule type" value="Genomic_DNA"/>
</dbReference>
<gene>
    <name evidence="1" type="ORF">PCANC_27068</name>
</gene>